<protein>
    <submittedName>
        <fullName evidence="1">Uncharacterized protein</fullName>
    </submittedName>
</protein>
<organism evidence="1 2">
    <name type="scientific">Escherichia coli</name>
    <dbReference type="NCBI Taxonomy" id="562"/>
    <lineage>
        <taxon>Bacteria</taxon>
        <taxon>Pseudomonadati</taxon>
        <taxon>Pseudomonadota</taxon>
        <taxon>Gammaproteobacteria</taxon>
        <taxon>Enterobacterales</taxon>
        <taxon>Enterobacteriaceae</taxon>
        <taxon>Escherichia</taxon>
    </lineage>
</organism>
<proteinExistence type="predicted"/>
<evidence type="ECO:0000313" key="1">
    <source>
        <dbReference type="EMBL" id="ATZ30272.1"/>
    </source>
</evidence>
<accession>A0A2H4TL52</accession>
<dbReference type="EMBL" id="CP024976">
    <property type="protein sequence ID" value="ATZ30272.1"/>
    <property type="molecule type" value="Genomic_DNA"/>
</dbReference>
<name>A0A2H4TL52_ECOLX</name>
<reference evidence="1 2" key="1">
    <citation type="submission" date="2017-11" db="EMBL/GenBank/DDBJ databases">
        <title>Escherichia coli CV839-15 Genome sequencing and assembly.</title>
        <authorList>
            <person name="Li Z."/>
            <person name="Song N."/>
            <person name="Li W."/>
            <person name="Philip H.R."/>
            <person name="Bu Z."/>
            <person name="Siguo L."/>
        </authorList>
    </citation>
    <scope>NUCLEOTIDE SEQUENCE [LARGE SCALE GENOMIC DNA]</scope>
    <source>
        <strain evidence="1 2">CV839-15</strain>
        <plasmid evidence="2">Plasmid pcv839-15-p2</plasmid>
    </source>
</reference>
<geneLocation type="plasmid" evidence="2">
    <name>pcv839-15-p2</name>
</geneLocation>
<dbReference type="AlphaFoldDB" id="A0A2H4TL52"/>
<evidence type="ECO:0000313" key="2">
    <source>
        <dbReference type="Proteomes" id="UP000236551"/>
    </source>
</evidence>
<keyword evidence="1" id="KW-0614">Plasmid</keyword>
<dbReference type="Proteomes" id="UP000236551">
    <property type="component" value="Plasmid pCV839-15-p2"/>
</dbReference>
<gene>
    <name evidence="1" type="ORF">CV83915_2p0269</name>
</gene>
<sequence>MILIRYRQYSQFLLLIIKSISKCLLIQRHLMLKRASL</sequence>